<feature type="transmembrane region" description="Helical" evidence="8">
    <location>
        <begin position="213"/>
        <end position="231"/>
    </location>
</feature>
<feature type="transmembrane region" description="Helical" evidence="8">
    <location>
        <begin position="92"/>
        <end position="112"/>
    </location>
</feature>
<dbReference type="InterPro" id="IPR000522">
    <property type="entry name" value="ABC_transptr_permease_BtuC"/>
</dbReference>
<feature type="transmembrane region" description="Helical" evidence="8">
    <location>
        <begin position="303"/>
        <end position="321"/>
    </location>
</feature>
<keyword evidence="6 8" id="KW-1133">Transmembrane helix</keyword>
<dbReference type="PANTHER" id="PTHR30472">
    <property type="entry name" value="FERRIC ENTEROBACTIN TRANSPORT SYSTEM PERMEASE PROTEIN"/>
    <property type="match status" value="1"/>
</dbReference>
<sequence length="324" mass="34774">MSRLSHTMLLLLISIVLAGWLANTQLSLIRINSQELWQLLTTWHVHNMGELIIAQLRLPRFVMALIVGSALACSGCTMQAITTNPLASPSLFGVNAGAALGLVVATLFAIPVQFGDTLLSMAGAALCWGLVMLIGAIGQASQLRLILAGVMISTFCGALTKALLLFHESSSHSLLSQLAGSLAGVRWPVVQQTAVVVIPLCLLLWMLSSRLNLFALGSTHTQLLGIATWQWQFIFSLITLILVASIVSHCGYFGFVGLIVPHLARRLVGHRHQRLIPCAALLGASLVCWADLLSRAISFPTETPAGAVLALIGAPFFLYLVRRQ</sequence>
<keyword evidence="7 8" id="KW-0472">Membrane</keyword>
<evidence type="ECO:0000256" key="7">
    <source>
        <dbReference type="ARBA" id="ARBA00023136"/>
    </source>
</evidence>
<evidence type="ECO:0000256" key="2">
    <source>
        <dbReference type="ARBA" id="ARBA00007935"/>
    </source>
</evidence>
<evidence type="ECO:0000313" key="9">
    <source>
        <dbReference type="EMBL" id="TCK46545.1"/>
    </source>
</evidence>
<evidence type="ECO:0000256" key="5">
    <source>
        <dbReference type="ARBA" id="ARBA00022692"/>
    </source>
</evidence>
<dbReference type="Proteomes" id="UP000295565">
    <property type="component" value="Unassembled WGS sequence"/>
</dbReference>
<name>A0A4R1J8Z7_9GAMM</name>
<dbReference type="AlphaFoldDB" id="A0A4R1J8Z7"/>
<comment type="caution">
    <text evidence="9">The sequence shown here is derived from an EMBL/GenBank/DDBJ whole genome shotgun (WGS) entry which is preliminary data.</text>
</comment>
<evidence type="ECO:0000256" key="3">
    <source>
        <dbReference type="ARBA" id="ARBA00022448"/>
    </source>
</evidence>
<dbReference type="Gene3D" id="1.10.3470.10">
    <property type="entry name" value="ABC transporter involved in vitamin B12 uptake, BtuC"/>
    <property type="match status" value="1"/>
</dbReference>
<keyword evidence="10" id="KW-1185">Reference proteome</keyword>
<dbReference type="InterPro" id="IPR037294">
    <property type="entry name" value="ABC_BtuC-like"/>
</dbReference>
<keyword evidence="3" id="KW-0813">Transport</keyword>
<dbReference type="GO" id="GO:0022857">
    <property type="term" value="F:transmembrane transporter activity"/>
    <property type="evidence" value="ECO:0007669"/>
    <property type="project" value="InterPro"/>
</dbReference>
<dbReference type="RefSeq" id="WP_165872800.1">
    <property type="nucleotide sequence ID" value="NZ_OU594967.1"/>
</dbReference>
<dbReference type="PANTHER" id="PTHR30472:SF37">
    <property type="entry name" value="FE(3+) DICITRATE TRANSPORT SYSTEM PERMEASE PROTEIN FECD-RELATED"/>
    <property type="match status" value="1"/>
</dbReference>
<dbReference type="FunFam" id="1.10.3470.10:FF:000001">
    <property type="entry name" value="Vitamin B12 ABC transporter permease BtuC"/>
    <property type="match status" value="1"/>
</dbReference>
<proteinExistence type="inferred from homology"/>
<feature type="transmembrane region" description="Helical" evidence="8">
    <location>
        <begin position="145"/>
        <end position="167"/>
    </location>
</feature>
<evidence type="ECO:0000256" key="6">
    <source>
        <dbReference type="ARBA" id="ARBA00022989"/>
    </source>
</evidence>
<feature type="transmembrane region" description="Helical" evidence="8">
    <location>
        <begin position="237"/>
        <end position="263"/>
    </location>
</feature>
<evidence type="ECO:0000256" key="1">
    <source>
        <dbReference type="ARBA" id="ARBA00004651"/>
    </source>
</evidence>
<dbReference type="GO" id="GO:0033214">
    <property type="term" value="P:siderophore-iron import into cell"/>
    <property type="evidence" value="ECO:0007669"/>
    <property type="project" value="TreeGrafter"/>
</dbReference>
<dbReference type="SUPFAM" id="SSF81345">
    <property type="entry name" value="ABC transporter involved in vitamin B12 uptake, BtuC"/>
    <property type="match status" value="1"/>
</dbReference>
<evidence type="ECO:0000256" key="4">
    <source>
        <dbReference type="ARBA" id="ARBA00022475"/>
    </source>
</evidence>
<feature type="transmembrane region" description="Helical" evidence="8">
    <location>
        <begin position="187"/>
        <end position="206"/>
    </location>
</feature>
<organism evidence="9 10">
    <name type="scientific">Celerinatantimonas diazotrophica</name>
    <dbReference type="NCBI Taxonomy" id="412034"/>
    <lineage>
        <taxon>Bacteria</taxon>
        <taxon>Pseudomonadati</taxon>
        <taxon>Pseudomonadota</taxon>
        <taxon>Gammaproteobacteria</taxon>
        <taxon>Celerinatantimonadaceae</taxon>
        <taxon>Celerinatantimonas</taxon>
    </lineage>
</organism>
<dbReference type="CDD" id="cd06550">
    <property type="entry name" value="TM_ABC_iron-siderophores_like"/>
    <property type="match status" value="1"/>
</dbReference>
<dbReference type="Pfam" id="PF01032">
    <property type="entry name" value="FecCD"/>
    <property type="match status" value="1"/>
</dbReference>
<dbReference type="GO" id="GO:0005886">
    <property type="term" value="C:plasma membrane"/>
    <property type="evidence" value="ECO:0007669"/>
    <property type="project" value="UniProtKB-SubCell"/>
</dbReference>
<gene>
    <name evidence="9" type="ORF">EV690_3494</name>
</gene>
<feature type="transmembrane region" description="Helical" evidence="8">
    <location>
        <begin position="275"/>
        <end position="297"/>
    </location>
</feature>
<keyword evidence="4" id="KW-1003">Cell membrane</keyword>
<evidence type="ECO:0000256" key="8">
    <source>
        <dbReference type="SAM" id="Phobius"/>
    </source>
</evidence>
<keyword evidence="5 8" id="KW-0812">Transmembrane</keyword>
<reference evidence="9 10" key="1">
    <citation type="submission" date="2019-03" db="EMBL/GenBank/DDBJ databases">
        <title>Genomic Encyclopedia of Type Strains, Phase IV (KMG-IV): sequencing the most valuable type-strain genomes for metagenomic binning, comparative biology and taxonomic classification.</title>
        <authorList>
            <person name="Goeker M."/>
        </authorList>
    </citation>
    <scope>NUCLEOTIDE SEQUENCE [LARGE SCALE GENOMIC DNA]</scope>
    <source>
        <strain evidence="9 10">DSM 18577</strain>
    </source>
</reference>
<comment type="similarity">
    <text evidence="2">Belongs to the binding-protein-dependent transport system permease family. FecCD subfamily.</text>
</comment>
<evidence type="ECO:0000313" key="10">
    <source>
        <dbReference type="Proteomes" id="UP000295565"/>
    </source>
</evidence>
<dbReference type="EMBL" id="SMGD01000018">
    <property type="protein sequence ID" value="TCK46545.1"/>
    <property type="molecule type" value="Genomic_DNA"/>
</dbReference>
<feature type="transmembrane region" description="Helical" evidence="8">
    <location>
        <begin position="118"/>
        <end position="138"/>
    </location>
</feature>
<comment type="subcellular location">
    <subcellularLocation>
        <location evidence="1">Cell membrane</location>
        <topology evidence="1">Multi-pass membrane protein</topology>
    </subcellularLocation>
</comment>
<feature type="transmembrane region" description="Helical" evidence="8">
    <location>
        <begin position="61"/>
        <end position="80"/>
    </location>
</feature>
<protein>
    <submittedName>
        <fullName evidence="9">Iron complex transport system permease protein</fullName>
    </submittedName>
</protein>
<accession>A0A4R1J8Z7</accession>